<proteinExistence type="predicted"/>
<evidence type="ECO:0000259" key="1">
    <source>
        <dbReference type="Pfam" id="PF02738"/>
    </source>
</evidence>
<feature type="domain" description="Aldehyde oxidase/xanthine dehydrogenase first molybdopterin binding" evidence="1">
    <location>
        <begin position="1"/>
        <end position="39"/>
    </location>
</feature>
<dbReference type="GO" id="GO:0016491">
    <property type="term" value="F:oxidoreductase activity"/>
    <property type="evidence" value="ECO:0007669"/>
    <property type="project" value="InterPro"/>
</dbReference>
<accession>X1KK38</accession>
<protein>
    <recommendedName>
        <fullName evidence="1">Aldehyde oxidase/xanthine dehydrogenase first molybdopterin binding domain-containing protein</fullName>
    </recommendedName>
</protein>
<reference evidence="2" key="1">
    <citation type="journal article" date="2014" name="Front. Microbiol.">
        <title>High frequency of phylogenetically diverse reductive dehalogenase-homologous genes in deep subseafloor sedimentary metagenomes.</title>
        <authorList>
            <person name="Kawai M."/>
            <person name="Futagami T."/>
            <person name="Toyoda A."/>
            <person name="Takaki Y."/>
            <person name="Nishi S."/>
            <person name="Hori S."/>
            <person name="Arai W."/>
            <person name="Tsubouchi T."/>
            <person name="Morono Y."/>
            <person name="Uchiyama I."/>
            <person name="Ito T."/>
            <person name="Fujiyama A."/>
            <person name="Inagaki F."/>
            <person name="Takami H."/>
        </authorList>
    </citation>
    <scope>NUCLEOTIDE SEQUENCE</scope>
    <source>
        <strain evidence="2">Expedition CK06-06</strain>
    </source>
</reference>
<dbReference type="AlphaFoldDB" id="X1KK38"/>
<dbReference type="Gene3D" id="3.30.365.10">
    <property type="entry name" value="Aldehyde oxidase/xanthine dehydrogenase, molybdopterin binding domain"/>
    <property type="match status" value="2"/>
</dbReference>
<dbReference type="SUPFAM" id="SSF56003">
    <property type="entry name" value="Molybdenum cofactor-binding domain"/>
    <property type="match status" value="1"/>
</dbReference>
<gene>
    <name evidence="2" type="ORF">S03H2_61297</name>
</gene>
<dbReference type="InterPro" id="IPR037165">
    <property type="entry name" value="AldOxase/xan_DH_Mopterin-bd_sf"/>
</dbReference>
<name>X1KK38_9ZZZZ</name>
<dbReference type="InterPro" id="IPR008274">
    <property type="entry name" value="AldOxase/xan_DH_MoCoBD1"/>
</dbReference>
<feature type="non-terminal residue" evidence="2">
    <location>
        <position position="1"/>
    </location>
</feature>
<organism evidence="2">
    <name type="scientific">marine sediment metagenome</name>
    <dbReference type="NCBI Taxonomy" id="412755"/>
    <lineage>
        <taxon>unclassified sequences</taxon>
        <taxon>metagenomes</taxon>
        <taxon>ecological metagenomes</taxon>
    </lineage>
</organism>
<dbReference type="Pfam" id="PF02738">
    <property type="entry name" value="MoCoBD_1"/>
    <property type="match status" value="1"/>
</dbReference>
<comment type="caution">
    <text evidence="2">The sequence shown here is derived from an EMBL/GenBank/DDBJ whole genome shotgun (WGS) entry which is preliminary data.</text>
</comment>
<sequence>RPVKLTYTREESMIAQSKRHPFIIRMKTGVTKKGYLTAFLIVSFTPTL</sequence>
<evidence type="ECO:0000313" key="2">
    <source>
        <dbReference type="EMBL" id="GAH82443.1"/>
    </source>
</evidence>
<dbReference type="EMBL" id="BARU01039561">
    <property type="protein sequence ID" value="GAH82443.1"/>
    <property type="molecule type" value="Genomic_DNA"/>
</dbReference>